<evidence type="ECO:0000259" key="1">
    <source>
        <dbReference type="Pfam" id="PF13193"/>
    </source>
</evidence>
<dbReference type="Gene3D" id="3.40.50.12780">
    <property type="entry name" value="N-terminal domain of ligase-like"/>
    <property type="match status" value="1"/>
</dbReference>
<dbReference type="InterPro" id="IPR045851">
    <property type="entry name" value="AMP-bd_C_sf"/>
</dbReference>
<organism evidence="2">
    <name type="scientific">Streptomyces iranensis</name>
    <dbReference type="NCBI Taxonomy" id="576784"/>
    <lineage>
        <taxon>Bacteria</taxon>
        <taxon>Bacillati</taxon>
        <taxon>Actinomycetota</taxon>
        <taxon>Actinomycetes</taxon>
        <taxon>Kitasatosporales</taxon>
        <taxon>Streptomycetaceae</taxon>
        <taxon>Streptomyces</taxon>
        <taxon>Streptomyces violaceusniger group</taxon>
    </lineage>
</organism>
<proteinExistence type="predicted"/>
<name>A0A060ZF46_9ACTN</name>
<evidence type="ECO:0000313" key="2">
    <source>
        <dbReference type="EMBL" id="CDR04356.1"/>
    </source>
</evidence>
<reference evidence="3 4" key="2">
    <citation type="submission" date="2021-03" db="EMBL/GenBank/DDBJ databases">
        <title>Genomic Encyclopedia of Type Strains, Phase IV (KMG-IV): sequencing the most valuable type-strain genomes for metagenomic binning, comparative biology and taxonomic classification.</title>
        <authorList>
            <person name="Goeker M."/>
        </authorList>
    </citation>
    <scope>NUCLEOTIDE SEQUENCE [LARGE SCALE GENOMIC DNA]</scope>
    <source>
        <strain evidence="3 4">DSM 41954</strain>
    </source>
</reference>
<reference evidence="2" key="1">
    <citation type="submission" date="2014-05" db="EMBL/GenBank/DDBJ databases">
        <authorList>
            <person name="Horn Fabian"/>
        </authorList>
    </citation>
    <scope>NUCLEOTIDE SEQUENCE</scope>
</reference>
<keyword evidence="4" id="KW-1185">Reference proteome</keyword>
<evidence type="ECO:0000313" key="4">
    <source>
        <dbReference type="Proteomes" id="UP000756710"/>
    </source>
</evidence>
<evidence type="ECO:0000313" key="3">
    <source>
        <dbReference type="EMBL" id="MBP2062605.1"/>
    </source>
</evidence>
<dbReference type="HOGENOM" id="CLU_000022_3_3_11"/>
<dbReference type="GO" id="GO:0030729">
    <property type="term" value="F:acetoacetate-CoA ligase activity"/>
    <property type="evidence" value="ECO:0007669"/>
    <property type="project" value="TreeGrafter"/>
</dbReference>
<protein>
    <submittedName>
        <fullName evidence="2">Acetoacetyl-CoA synthetase</fullName>
    </submittedName>
    <submittedName>
        <fullName evidence="3">Acyl-coenzyme A synthetase/AMP-(Fatty) acid ligase</fullName>
    </submittedName>
</protein>
<dbReference type="RefSeq" id="WP_345660840.1">
    <property type="nucleotide sequence ID" value="NZ_BAABDR010000025.1"/>
</dbReference>
<dbReference type="InterPro" id="IPR042099">
    <property type="entry name" value="ANL_N_sf"/>
</dbReference>
<feature type="domain" description="AMP-binding enzyme C-terminal" evidence="1">
    <location>
        <begin position="118"/>
        <end position="193"/>
    </location>
</feature>
<sequence>MCGAFLAGSPWQAVAPGELAGRCLGVDVTTFDPAGNEIVNEPGELVIRQPMPSMPVKFWNDEGDKRYRSSYFDTYPGVWRHGDWAIFSPGGGCAIAGRSDATLNRGGVRLGTSEFYTVVESLPEIADSIVVHLEDAAGGPGELVVFVVPSPGVTLDRALEDKIRGELKGQLSPRHIPDRILAVPSVPRTLTGKKLEAPVKQILRGRPADELVNPDALKDPDSLTAFTDLAVTFGR</sequence>
<dbReference type="Gene3D" id="3.30.300.30">
    <property type="match status" value="1"/>
</dbReference>
<accession>A0A060ZF46</accession>
<dbReference type="EMBL" id="LK022848">
    <property type="protein sequence ID" value="CDR04356.1"/>
    <property type="molecule type" value="Genomic_DNA"/>
</dbReference>
<gene>
    <name evidence="3" type="ORF">J2Z30_003624</name>
    <name evidence="2" type="ORF">SIRAN1616</name>
</gene>
<dbReference type="PANTHER" id="PTHR42921">
    <property type="entry name" value="ACETOACETYL-COA SYNTHETASE"/>
    <property type="match status" value="1"/>
</dbReference>
<dbReference type="EMBL" id="JAGGLR010000009">
    <property type="protein sequence ID" value="MBP2062605.1"/>
    <property type="molecule type" value="Genomic_DNA"/>
</dbReference>
<dbReference type="InterPro" id="IPR025110">
    <property type="entry name" value="AMP-bd_C"/>
</dbReference>
<dbReference type="AlphaFoldDB" id="A0A060ZF46"/>
<keyword evidence="3" id="KW-0436">Ligase</keyword>
<dbReference type="Pfam" id="PF13193">
    <property type="entry name" value="AMP-binding_C"/>
    <property type="match status" value="1"/>
</dbReference>
<dbReference type="PANTHER" id="PTHR42921:SF1">
    <property type="entry name" value="ACETOACETYL-COA SYNTHETASE"/>
    <property type="match status" value="1"/>
</dbReference>
<dbReference type="Proteomes" id="UP000756710">
    <property type="component" value="Unassembled WGS sequence"/>
</dbReference>
<dbReference type="SUPFAM" id="SSF56801">
    <property type="entry name" value="Acetyl-CoA synthetase-like"/>
    <property type="match status" value="1"/>
</dbReference>